<keyword evidence="5" id="KW-0966">Cell projection</keyword>
<comment type="subcellular location">
    <subcellularLocation>
        <location evidence="1">Cytoplasm</location>
        <location evidence="1">Cytoskeleton</location>
        <location evidence="1">Cilium basal body</location>
    </subcellularLocation>
</comment>
<evidence type="ECO:0000256" key="3">
    <source>
        <dbReference type="ARBA" id="ARBA00022794"/>
    </source>
</evidence>
<dbReference type="PANTHER" id="PTHR12968">
    <property type="entry name" value="B9 DOMAIN-CONTAINING"/>
    <property type="match status" value="1"/>
</dbReference>
<name>A0AAD5S7T7_9FUNG</name>
<comment type="caution">
    <text evidence="7">The sequence shown here is derived from an EMBL/GenBank/DDBJ whole genome shotgun (WGS) entry which is preliminary data.</text>
</comment>
<evidence type="ECO:0000256" key="6">
    <source>
        <dbReference type="SAM" id="MobiDB-lite"/>
    </source>
</evidence>
<keyword evidence="8" id="KW-1185">Reference proteome</keyword>
<evidence type="ECO:0000256" key="1">
    <source>
        <dbReference type="ARBA" id="ARBA00004120"/>
    </source>
</evidence>
<dbReference type="InterPro" id="IPR010796">
    <property type="entry name" value="C2_B9-type_dom"/>
</dbReference>
<feature type="non-terminal residue" evidence="7">
    <location>
        <position position="534"/>
    </location>
</feature>
<evidence type="ECO:0000313" key="7">
    <source>
        <dbReference type="EMBL" id="KAJ3048752.1"/>
    </source>
</evidence>
<evidence type="ECO:0000313" key="8">
    <source>
        <dbReference type="Proteomes" id="UP001212841"/>
    </source>
</evidence>
<sequence length="534" mass="61030">MSKQTSLTPVTYDLDTVGYHRTLDPIENLKLKIRFAKIADKNVPLSSATPLQLNGQVTNASPTNLSLPKPEELTVRWQQKVFSPREVIDYCHLTENATPLQKKYYGRLQTLMSRPNSREARLAASGDTLTTRKRLFTYVDGDAYIPTSTLLRPLTSTPYSRPAPSTDQRLLTLRERCIAELDDDGHLVYQRRLAKQRAERARVENAGFEGRKEVLKEGEGREREVLDGSIGEMHLMAFLHWESEPDENEPRPRTTSRRNNTPANEIVKRLCTIQAYKNSLIAISPDFTNPNQRFRFEIGEDVYEYTIQEVSPKLSASDEEKEQKIFAEVYAKQRQLLASHLPQTFTPPPDLYSLRLDIFGEIVDARRFSPGTLYIDWGIDFPYGWKEEDDLGCGQTQRSESVYDGETGGCKAVFGAGLETGCLAVRFDKIREWPRLYFQVNSVDYWDRHTVEGYGYIDMPRTPGCYSFDVQTWRPFGTFKSRLESFFIGGSPELEDVTYTSVPKGFDDKRLNKFGFVTETSGTVTIRLNVVHQA</sequence>
<protein>
    <submittedName>
        <fullName evidence="7">Pleiotropic negative transcriptional regulator</fullName>
    </submittedName>
</protein>
<gene>
    <name evidence="7" type="primary">MKS1</name>
    <name evidence="7" type="ORF">HK097_010245</name>
</gene>
<reference evidence="7" key="1">
    <citation type="submission" date="2020-05" db="EMBL/GenBank/DDBJ databases">
        <title>Phylogenomic resolution of chytrid fungi.</title>
        <authorList>
            <person name="Stajich J.E."/>
            <person name="Amses K."/>
            <person name="Simmons R."/>
            <person name="Seto K."/>
            <person name="Myers J."/>
            <person name="Bonds A."/>
            <person name="Quandt C.A."/>
            <person name="Barry K."/>
            <person name="Liu P."/>
            <person name="Grigoriev I."/>
            <person name="Longcore J.E."/>
            <person name="James T.Y."/>
        </authorList>
    </citation>
    <scope>NUCLEOTIDE SEQUENCE</scope>
    <source>
        <strain evidence="7">JEL0318</strain>
    </source>
</reference>
<evidence type="ECO:0000256" key="5">
    <source>
        <dbReference type="ARBA" id="ARBA00023273"/>
    </source>
</evidence>
<keyword evidence="3" id="KW-0970">Cilium biogenesis/degradation</keyword>
<feature type="region of interest" description="Disordered" evidence="6">
    <location>
        <begin position="242"/>
        <end position="262"/>
    </location>
</feature>
<organism evidence="7 8">
    <name type="scientific">Rhizophlyctis rosea</name>
    <dbReference type="NCBI Taxonomy" id="64517"/>
    <lineage>
        <taxon>Eukaryota</taxon>
        <taxon>Fungi</taxon>
        <taxon>Fungi incertae sedis</taxon>
        <taxon>Chytridiomycota</taxon>
        <taxon>Chytridiomycota incertae sedis</taxon>
        <taxon>Chytridiomycetes</taxon>
        <taxon>Rhizophlyctidales</taxon>
        <taxon>Rhizophlyctidaceae</taxon>
        <taxon>Rhizophlyctis</taxon>
    </lineage>
</organism>
<accession>A0AAD5S7T7</accession>
<dbReference type="GO" id="GO:0060271">
    <property type="term" value="P:cilium assembly"/>
    <property type="evidence" value="ECO:0007669"/>
    <property type="project" value="TreeGrafter"/>
</dbReference>
<dbReference type="GO" id="GO:0036038">
    <property type="term" value="C:MKS complex"/>
    <property type="evidence" value="ECO:0007669"/>
    <property type="project" value="TreeGrafter"/>
</dbReference>
<dbReference type="Proteomes" id="UP001212841">
    <property type="component" value="Unassembled WGS sequence"/>
</dbReference>
<evidence type="ECO:0000256" key="2">
    <source>
        <dbReference type="ARBA" id="ARBA00022490"/>
    </source>
</evidence>
<keyword evidence="2" id="KW-0963">Cytoplasm</keyword>
<dbReference type="Pfam" id="PF07162">
    <property type="entry name" value="B9-C2"/>
    <property type="match status" value="1"/>
</dbReference>
<evidence type="ECO:0000256" key="4">
    <source>
        <dbReference type="ARBA" id="ARBA00023212"/>
    </source>
</evidence>
<dbReference type="EMBL" id="JADGJD010000743">
    <property type="protein sequence ID" value="KAJ3048752.1"/>
    <property type="molecule type" value="Genomic_DNA"/>
</dbReference>
<dbReference type="PANTHER" id="PTHR12968:SF4">
    <property type="entry name" value="TECTONIC-LIKE COMPLEX MEMBER MKS1"/>
    <property type="match status" value="1"/>
</dbReference>
<keyword evidence="4" id="KW-0206">Cytoskeleton</keyword>
<dbReference type="PROSITE" id="PS51381">
    <property type="entry name" value="C2_B9"/>
    <property type="match status" value="1"/>
</dbReference>
<dbReference type="AlphaFoldDB" id="A0AAD5S7T7"/>
<proteinExistence type="predicted"/>